<dbReference type="Pfam" id="PF00085">
    <property type="entry name" value="Thioredoxin"/>
    <property type="match status" value="1"/>
</dbReference>
<sequence>MTSLAELRQRLLHPYYVLHAVYGTFYIVVRCYNQLTGTTALSENDLKAYSMLMGLSAWKALMASTAEELASVIILYTKFFSLCYLYIHSSIYWVIFYTIGWIFLSTLYPQPWYRGPSNIVELSEDSFRSKVLRKRRGKSARKIDEIKGPRIVEVKSDEETTTEDEADNGPKYWIVMLYANWSVSCLNFEGVLAKLSIKYHADHIKFAKLDVDVFPDIAQEYAVSRDPASFDLPTLLLFQNGTEIRRLPELTAAKTGGGETSKKDAAKDTITRLGWSKKPATVIKAFQLDEIIADKR</sequence>
<dbReference type="OrthoDB" id="20229at2759"/>
<feature type="transmembrane region" description="Helical" evidence="1">
    <location>
        <begin position="83"/>
        <end position="104"/>
    </location>
</feature>
<dbReference type="Proteomes" id="UP000605846">
    <property type="component" value="Unassembled WGS sequence"/>
</dbReference>
<evidence type="ECO:0000256" key="1">
    <source>
        <dbReference type="SAM" id="Phobius"/>
    </source>
</evidence>
<accession>A0A8H7EN98</accession>
<gene>
    <name evidence="3" type="primary">TMX2</name>
    <name evidence="3" type="ORF">EC973_001307</name>
</gene>
<keyword evidence="1 3" id="KW-0812">Transmembrane</keyword>
<dbReference type="Gene3D" id="3.40.30.10">
    <property type="entry name" value="Glutaredoxin"/>
    <property type="match status" value="1"/>
</dbReference>
<evidence type="ECO:0000313" key="3">
    <source>
        <dbReference type="EMBL" id="KAF7724123.1"/>
    </source>
</evidence>
<evidence type="ECO:0000259" key="2">
    <source>
        <dbReference type="PROSITE" id="PS51352"/>
    </source>
</evidence>
<dbReference type="PANTHER" id="PTHR45663:SF11">
    <property type="entry name" value="GEO12009P1"/>
    <property type="match status" value="1"/>
</dbReference>
<dbReference type="InterPro" id="IPR013766">
    <property type="entry name" value="Thioredoxin_domain"/>
</dbReference>
<feature type="domain" description="Thioredoxin" evidence="2">
    <location>
        <begin position="137"/>
        <end position="268"/>
    </location>
</feature>
<organism evidence="3 4">
    <name type="scientific">Apophysomyces ossiformis</name>
    <dbReference type="NCBI Taxonomy" id="679940"/>
    <lineage>
        <taxon>Eukaryota</taxon>
        <taxon>Fungi</taxon>
        <taxon>Fungi incertae sedis</taxon>
        <taxon>Mucoromycota</taxon>
        <taxon>Mucoromycotina</taxon>
        <taxon>Mucoromycetes</taxon>
        <taxon>Mucorales</taxon>
        <taxon>Mucorineae</taxon>
        <taxon>Mucoraceae</taxon>
        <taxon>Apophysomyces</taxon>
    </lineage>
</organism>
<dbReference type="GO" id="GO:0015035">
    <property type="term" value="F:protein-disulfide reductase activity"/>
    <property type="evidence" value="ECO:0007669"/>
    <property type="project" value="TreeGrafter"/>
</dbReference>
<dbReference type="EMBL" id="JABAYA010000129">
    <property type="protein sequence ID" value="KAF7724123.1"/>
    <property type="molecule type" value="Genomic_DNA"/>
</dbReference>
<feature type="transmembrane region" description="Helical" evidence="1">
    <location>
        <begin position="12"/>
        <end position="29"/>
    </location>
</feature>
<evidence type="ECO:0000313" key="4">
    <source>
        <dbReference type="Proteomes" id="UP000605846"/>
    </source>
</evidence>
<name>A0A8H7EN98_9FUNG</name>
<dbReference type="PROSITE" id="PS51352">
    <property type="entry name" value="THIOREDOXIN_2"/>
    <property type="match status" value="1"/>
</dbReference>
<comment type="caution">
    <text evidence="3">The sequence shown here is derived from an EMBL/GenBank/DDBJ whole genome shotgun (WGS) entry which is preliminary data.</text>
</comment>
<reference evidence="3" key="1">
    <citation type="submission" date="2020-01" db="EMBL/GenBank/DDBJ databases">
        <title>Genome Sequencing of Three Apophysomyces-Like Fungal Strains Confirms a Novel Fungal Genus in the Mucoromycota with divergent Burkholderia-like Endosymbiotic Bacteria.</title>
        <authorList>
            <person name="Stajich J.E."/>
            <person name="Macias A.M."/>
            <person name="Carter-House D."/>
            <person name="Lovett B."/>
            <person name="Kasson L.R."/>
            <person name="Berry K."/>
            <person name="Grigoriev I."/>
            <person name="Chang Y."/>
            <person name="Spatafora J."/>
            <person name="Kasson M.T."/>
        </authorList>
    </citation>
    <scope>NUCLEOTIDE SEQUENCE</scope>
    <source>
        <strain evidence="3">NRRL A-21654</strain>
    </source>
</reference>
<proteinExistence type="predicted"/>
<dbReference type="SUPFAM" id="SSF52833">
    <property type="entry name" value="Thioredoxin-like"/>
    <property type="match status" value="1"/>
</dbReference>
<dbReference type="PANTHER" id="PTHR45663">
    <property type="entry name" value="GEO12009P1"/>
    <property type="match status" value="1"/>
</dbReference>
<protein>
    <submittedName>
        <fullName evidence="3">Thioredoxin- transmembrane protein 2</fullName>
    </submittedName>
</protein>
<dbReference type="GO" id="GO:0005737">
    <property type="term" value="C:cytoplasm"/>
    <property type="evidence" value="ECO:0007669"/>
    <property type="project" value="TreeGrafter"/>
</dbReference>
<keyword evidence="1" id="KW-1133">Transmembrane helix</keyword>
<keyword evidence="4" id="KW-1185">Reference proteome</keyword>
<dbReference type="InterPro" id="IPR036249">
    <property type="entry name" value="Thioredoxin-like_sf"/>
</dbReference>
<dbReference type="AlphaFoldDB" id="A0A8H7EN98"/>
<keyword evidence="1" id="KW-0472">Membrane</keyword>